<dbReference type="GO" id="GO:0016301">
    <property type="term" value="F:kinase activity"/>
    <property type="evidence" value="ECO:0007669"/>
    <property type="project" value="UniProtKB-KW"/>
</dbReference>
<accession>A0ABM5N7V6</accession>
<geneLocation type="plasmid" evidence="4 5">
    <name>pEMTOL01</name>
</geneLocation>
<name>A0ABM5N7V6_EMTOG</name>
<reference evidence="4 5" key="1">
    <citation type="submission" date="2011-07" db="EMBL/GenBank/DDBJ databases">
        <title>The complete genome of plasmid 1 of Emticicia oligotrophica DSM 17448.</title>
        <authorList>
            <consortium name="US DOE Joint Genome Institute (JGI-PGF)"/>
            <person name="Lucas S."/>
            <person name="Han J."/>
            <person name="Lapidus A."/>
            <person name="Bruce D."/>
            <person name="Goodwin L."/>
            <person name="Pitluck S."/>
            <person name="Peters L."/>
            <person name="Kyrpides N."/>
            <person name="Mavromatis K."/>
            <person name="Ivanova N."/>
            <person name="Ovchinnikova G."/>
            <person name="Teshima H."/>
            <person name="Detter J.C."/>
            <person name="Tapia R."/>
            <person name="Han C."/>
            <person name="Land M."/>
            <person name="Hauser L."/>
            <person name="Markowitz V."/>
            <person name="Cheng J.-F."/>
            <person name="Hugenholtz P."/>
            <person name="Woyke T."/>
            <person name="Wu D."/>
            <person name="Tindall B."/>
            <person name="Pomrenke H."/>
            <person name="Brambilla E."/>
            <person name="Klenk H.-P."/>
            <person name="Eisen J.A."/>
        </authorList>
    </citation>
    <scope>NUCLEOTIDE SEQUENCE [LARGE SCALE GENOMIC DNA]</scope>
    <source>
        <strain evidence="5">DSM 17448 / GPTSA100-15</strain>
        <plasmid evidence="4 5">pEMTOL01</plasmid>
    </source>
</reference>
<keyword evidence="2" id="KW-1133">Transmembrane helix</keyword>
<dbReference type="EMBL" id="CP002962">
    <property type="protein sequence ID" value="AFK05504.1"/>
    <property type="molecule type" value="Genomic_DNA"/>
</dbReference>
<protein>
    <submittedName>
        <fullName evidence="4">Signal transduction histidine kinase</fullName>
    </submittedName>
</protein>
<feature type="transmembrane region" description="Helical" evidence="2">
    <location>
        <begin position="117"/>
        <end position="138"/>
    </location>
</feature>
<organism evidence="4 5">
    <name type="scientific">Emticicia oligotrophica (strain DSM 17448 / CIP 109782 / MTCC 6937 / GPTSA100-15)</name>
    <dbReference type="NCBI Taxonomy" id="929562"/>
    <lineage>
        <taxon>Bacteria</taxon>
        <taxon>Pseudomonadati</taxon>
        <taxon>Bacteroidota</taxon>
        <taxon>Cytophagia</taxon>
        <taxon>Cytophagales</taxon>
        <taxon>Leadbetterellaceae</taxon>
        <taxon>Emticicia</taxon>
    </lineage>
</organism>
<sequence>MNLANDIKLREKDILLNWWVHVFFWNAYVFIAFNAYLIEPKNINTFDRFIDVYVHNLLAISVCFYLQFFLLLRMRGGWKLSSFILIFTVFTILRIIINEMLWRWGVTALSSKSTTTYLDGFIVYFFFGGMGTGFYFAINTIKKQEVIFLLERDKYNNEIKLHEEKIRNQQLQIEGQKSEMSRLNAQINPHFLFNTLNFFYSEIRTIHPKISESILLLSDIMRYSLIENHNVDLVPIEGEINHIKNYIDLQKNRYNDIMNLSLCIEGESNGKNKTIPPMILLTLIENCFKYGDLFDSNESCQINIILEEDRFLYQSVNKVQPQTSYLPSTEVGQSNIKARLKMIYGEENFQFKTDVKNNRYYCNLSINYY</sequence>
<dbReference type="PANTHER" id="PTHR34220:SF7">
    <property type="entry name" value="SENSOR HISTIDINE KINASE YPDA"/>
    <property type="match status" value="1"/>
</dbReference>
<feature type="domain" description="Signal transduction histidine kinase internal region" evidence="3">
    <location>
        <begin position="179"/>
        <end position="256"/>
    </location>
</feature>
<dbReference type="InterPro" id="IPR050640">
    <property type="entry name" value="Bact_2-comp_sensor_kinase"/>
</dbReference>
<keyword evidence="4" id="KW-0418">Kinase</keyword>
<feature type="transmembrane region" description="Helical" evidence="2">
    <location>
        <begin position="50"/>
        <end position="72"/>
    </location>
</feature>
<keyword evidence="1" id="KW-0175">Coiled coil</keyword>
<evidence type="ECO:0000313" key="4">
    <source>
        <dbReference type="EMBL" id="AFK05504.1"/>
    </source>
</evidence>
<keyword evidence="5" id="KW-1185">Reference proteome</keyword>
<evidence type="ECO:0000256" key="2">
    <source>
        <dbReference type="SAM" id="Phobius"/>
    </source>
</evidence>
<gene>
    <name evidence="4" type="ordered locus">Emtol_0234</name>
</gene>
<keyword evidence="4" id="KW-0808">Transferase</keyword>
<keyword evidence="2" id="KW-0472">Membrane</keyword>
<keyword evidence="4" id="KW-0614">Plasmid</keyword>
<evidence type="ECO:0000259" key="3">
    <source>
        <dbReference type="Pfam" id="PF06580"/>
    </source>
</evidence>
<dbReference type="InterPro" id="IPR010559">
    <property type="entry name" value="Sig_transdc_His_kin_internal"/>
</dbReference>
<dbReference type="Pfam" id="PF06580">
    <property type="entry name" value="His_kinase"/>
    <property type="match status" value="1"/>
</dbReference>
<dbReference type="Proteomes" id="UP000002875">
    <property type="component" value="Plasmid pEMTOL01"/>
</dbReference>
<feature type="coiled-coil region" evidence="1">
    <location>
        <begin position="152"/>
        <end position="186"/>
    </location>
</feature>
<feature type="transmembrane region" description="Helical" evidence="2">
    <location>
        <begin position="78"/>
        <end position="97"/>
    </location>
</feature>
<dbReference type="PANTHER" id="PTHR34220">
    <property type="entry name" value="SENSOR HISTIDINE KINASE YPDA"/>
    <property type="match status" value="1"/>
</dbReference>
<feature type="transmembrane region" description="Helical" evidence="2">
    <location>
        <begin position="18"/>
        <end position="38"/>
    </location>
</feature>
<evidence type="ECO:0000256" key="1">
    <source>
        <dbReference type="SAM" id="Coils"/>
    </source>
</evidence>
<keyword evidence="2" id="KW-0812">Transmembrane</keyword>
<dbReference type="RefSeq" id="WP_015026250.1">
    <property type="nucleotide sequence ID" value="NC_018742.1"/>
</dbReference>
<evidence type="ECO:0000313" key="5">
    <source>
        <dbReference type="Proteomes" id="UP000002875"/>
    </source>
</evidence>
<proteinExistence type="predicted"/>